<dbReference type="Gene3D" id="1.10.238.10">
    <property type="entry name" value="EF-hand"/>
    <property type="match status" value="1"/>
</dbReference>
<dbReference type="PROSITE" id="PS50004">
    <property type="entry name" value="C2"/>
    <property type="match status" value="1"/>
</dbReference>
<dbReference type="InterPro" id="IPR035892">
    <property type="entry name" value="C2_domain_sf"/>
</dbReference>
<dbReference type="FunFam" id="1.10.238.10:FF:000005">
    <property type="entry name" value="Phosphoinositide phospholipase C"/>
    <property type="match status" value="1"/>
</dbReference>
<dbReference type="SMART" id="SM00149">
    <property type="entry name" value="PLCYc"/>
    <property type="match status" value="1"/>
</dbReference>
<dbReference type="GO" id="GO:0051209">
    <property type="term" value="P:release of sequestered calcium ion into cytosol"/>
    <property type="evidence" value="ECO:0007669"/>
    <property type="project" value="TreeGrafter"/>
</dbReference>
<dbReference type="PROSITE" id="PS50008">
    <property type="entry name" value="PIPLC_Y_DOMAIN"/>
    <property type="match status" value="1"/>
</dbReference>
<reference evidence="9" key="1">
    <citation type="submission" date="2015-09" db="EMBL/GenBank/DDBJ databases">
        <authorList>
            <person name="Sai Rama Sridatta P."/>
        </authorList>
    </citation>
    <scope>NUCLEOTIDE SEQUENCE [LARGE SCALE GENOMIC DNA]</scope>
</reference>
<dbReference type="GeneTree" id="ENSGT00940000155660"/>
<reference evidence="8" key="2">
    <citation type="submission" date="2025-08" db="UniProtKB">
        <authorList>
            <consortium name="Ensembl"/>
        </authorList>
    </citation>
    <scope>IDENTIFICATION</scope>
</reference>
<dbReference type="SUPFAM" id="SSF51695">
    <property type="entry name" value="PLC-like phosphodiesterases"/>
    <property type="match status" value="1"/>
</dbReference>
<dbReference type="SMART" id="SM00239">
    <property type="entry name" value="C2"/>
    <property type="match status" value="1"/>
</dbReference>
<keyword evidence="4" id="KW-0378">Hydrolase</keyword>
<dbReference type="FunFam" id="3.20.20.190:FF:000001">
    <property type="entry name" value="Phosphoinositide phospholipase C"/>
    <property type="match status" value="1"/>
</dbReference>
<dbReference type="Gene3D" id="3.20.20.190">
    <property type="entry name" value="Phosphatidylinositol (PI) phosphodiesterase"/>
    <property type="match status" value="1"/>
</dbReference>
<dbReference type="Proteomes" id="UP000314980">
    <property type="component" value="Unassembled WGS sequence"/>
</dbReference>
<feature type="domain" description="PI-PLC Y-box" evidence="7">
    <location>
        <begin position="371"/>
        <end position="487"/>
    </location>
</feature>
<dbReference type="InterPro" id="IPR001711">
    <property type="entry name" value="PLipase_C_Pinositol-sp_Y"/>
</dbReference>
<dbReference type="SMART" id="SM00148">
    <property type="entry name" value="PLCXc"/>
    <property type="match status" value="1"/>
</dbReference>
<organism evidence="8 9">
    <name type="scientific">Lates calcarifer</name>
    <name type="common">Barramundi</name>
    <name type="synonym">Holocentrus calcarifer</name>
    <dbReference type="NCBI Taxonomy" id="8187"/>
    <lineage>
        <taxon>Eukaryota</taxon>
        <taxon>Metazoa</taxon>
        <taxon>Chordata</taxon>
        <taxon>Craniata</taxon>
        <taxon>Vertebrata</taxon>
        <taxon>Euteleostomi</taxon>
        <taxon>Actinopterygii</taxon>
        <taxon>Neopterygii</taxon>
        <taxon>Teleostei</taxon>
        <taxon>Neoteleostei</taxon>
        <taxon>Acanthomorphata</taxon>
        <taxon>Carangaria</taxon>
        <taxon>Carangaria incertae sedis</taxon>
        <taxon>Centropomidae</taxon>
        <taxon>Lates</taxon>
    </lineage>
</organism>
<dbReference type="PANTHER" id="PTHR10336:SF84">
    <property type="entry name" value="INACTIVE PHOSPHOLIPASE C-LIKE PROTEIN 2"/>
    <property type="match status" value="1"/>
</dbReference>
<dbReference type="GO" id="GO:0005737">
    <property type="term" value="C:cytoplasm"/>
    <property type="evidence" value="ECO:0007669"/>
    <property type="project" value="UniProtKB-SubCell"/>
</dbReference>
<dbReference type="Pfam" id="PF00168">
    <property type="entry name" value="C2"/>
    <property type="match status" value="1"/>
</dbReference>
<dbReference type="CDD" id="cd08597">
    <property type="entry name" value="PI-PLCc_PRIP_metazoa"/>
    <property type="match status" value="1"/>
</dbReference>
<evidence type="ECO:0000256" key="3">
    <source>
        <dbReference type="ARBA" id="ARBA00023224"/>
    </source>
</evidence>
<feature type="domain" description="C2" evidence="6">
    <location>
        <begin position="482"/>
        <end position="616"/>
    </location>
</feature>
<keyword evidence="4" id="KW-0443">Lipid metabolism</keyword>
<dbReference type="GO" id="GO:0032228">
    <property type="term" value="P:regulation of synaptic transmission, GABAergic"/>
    <property type="evidence" value="ECO:0007669"/>
    <property type="project" value="TreeGrafter"/>
</dbReference>
<dbReference type="InterPro" id="IPR017946">
    <property type="entry name" value="PLC-like_Pdiesterase_TIM-brl"/>
</dbReference>
<protein>
    <recommendedName>
        <fullName evidence="4">Phosphoinositide phospholipase C</fullName>
        <ecNumber evidence="4">3.1.4.11</ecNumber>
    </recommendedName>
</protein>
<comment type="catalytic activity">
    <reaction evidence="4">
        <text>a 1,2-diacyl-sn-glycero-3-phospho-(1D-myo-inositol-4,5-bisphosphate) + H2O = 1D-myo-inositol 1,4,5-trisphosphate + a 1,2-diacyl-sn-glycerol + H(+)</text>
        <dbReference type="Rhea" id="RHEA:33179"/>
        <dbReference type="ChEBI" id="CHEBI:15377"/>
        <dbReference type="ChEBI" id="CHEBI:15378"/>
        <dbReference type="ChEBI" id="CHEBI:17815"/>
        <dbReference type="ChEBI" id="CHEBI:58456"/>
        <dbReference type="ChEBI" id="CHEBI:203600"/>
        <dbReference type="EC" id="3.1.4.11"/>
    </reaction>
</comment>
<dbReference type="SUPFAM" id="SSF47473">
    <property type="entry name" value="EF-hand"/>
    <property type="match status" value="1"/>
</dbReference>
<dbReference type="Pfam" id="PF00387">
    <property type="entry name" value="PI-PLC-Y"/>
    <property type="match status" value="1"/>
</dbReference>
<evidence type="ECO:0000259" key="7">
    <source>
        <dbReference type="PROSITE" id="PS50008"/>
    </source>
</evidence>
<dbReference type="InterPro" id="IPR015359">
    <property type="entry name" value="PLC_EF-hand-like"/>
</dbReference>
<dbReference type="GO" id="GO:0007214">
    <property type="term" value="P:gamma-aminobutyric acid signaling pathway"/>
    <property type="evidence" value="ECO:0007669"/>
    <property type="project" value="TreeGrafter"/>
</dbReference>
<name>A0A4W6EFY3_LATCA</name>
<evidence type="ECO:0000259" key="6">
    <source>
        <dbReference type="PROSITE" id="PS50004"/>
    </source>
</evidence>
<dbReference type="InterPro" id="IPR001192">
    <property type="entry name" value="PI-PLC_fam"/>
</dbReference>
<dbReference type="CDD" id="cd00275">
    <property type="entry name" value="C2_PLC_like"/>
    <property type="match status" value="1"/>
</dbReference>
<dbReference type="InterPro" id="IPR000909">
    <property type="entry name" value="PLipase_C_PInositol-sp_X_dom"/>
</dbReference>
<dbReference type="Pfam" id="PF09279">
    <property type="entry name" value="EF-hand_like"/>
    <property type="match status" value="1"/>
</dbReference>
<evidence type="ECO:0000313" key="8">
    <source>
        <dbReference type="Ensembl" id="ENSLCAP00010036046.1"/>
    </source>
</evidence>
<evidence type="ECO:0000256" key="4">
    <source>
        <dbReference type="RuleBase" id="RU361133"/>
    </source>
</evidence>
<dbReference type="EC" id="3.1.4.11" evidence="4"/>
<evidence type="ECO:0000313" key="9">
    <source>
        <dbReference type="Proteomes" id="UP000314980"/>
    </source>
</evidence>
<dbReference type="Ensembl" id="ENSLCAT00010036894.1">
    <property type="protein sequence ID" value="ENSLCAP00010036046.1"/>
    <property type="gene ID" value="ENSLCAG00010016925.1"/>
</dbReference>
<dbReference type="GO" id="GO:0048015">
    <property type="term" value="P:phosphatidylinositol-mediated signaling"/>
    <property type="evidence" value="ECO:0007669"/>
    <property type="project" value="TreeGrafter"/>
</dbReference>
<dbReference type="GO" id="GO:0016042">
    <property type="term" value="P:lipid catabolic process"/>
    <property type="evidence" value="ECO:0007669"/>
    <property type="project" value="UniProtKB-KW"/>
</dbReference>
<dbReference type="GO" id="GO:0004435">
    <property type="term" value="F:phosphatidylinositol-4,5-bisphosphate phospholipase C activity"/>
    <property type="evidence" value="ECO:0007669"/>
    <property type="project" value="UniProtKB-EC"/>
</dbReference>
<dbReference type="AlphaFoldDB" id="A0A4W6EFY3"/>
<keyword evidence="2" id="KW-0963">Cytoplasm</keyword>
<dbReference type="PROSITE" id="PS50007">
    <property type="entry name" value="PIPLC_X_DOMAIN"/>
    <property type="match status" value="1"/>
</dbReference>
<keyword evidence="9" id="KW-1185">Reference proteome</keyword>
<keyword evidence="3" id="KW-0807">Transducer</keyword>
<feature type="region of interest" description="Disordered" evidence="5">
    <location>
        <begin position="339"/>
        <end position="358"/>
    </location>
</feature>
<dbReference type="SUPFAM" id="SSF49562">
    <property type="entry name" value="C2 domain (Calcium/lipid-binding domain, CaLB)"/>
    <property type="match status" value="1"/>
</dbReference>
<dbReference type="PANTHER" id="PTHR10336">
    <property type="entry name" value="PHOSPHOINOSITIDE-SPECIFIC PHOSPHOLIPASE C FAMILY PROTEIN"/>
    <property type="match status" value="1"/>
</dbReference>
<sequence>MLASSQDSLRLGWLEQLFSSAADSDRQEDVEEGIRLQSAIKLIQTVNPGVSSGKVEHRFKELQRVRERVCGLTLDNGSGVKDHIETKRLTGRNERVTKQEFIEVFHDFCTRPEIYFLLVQFSSNKEFLDTKDLMRFLEAEQGMAHETSLKLIQSHEPSLEGRQQGYLSLDGFTSYLTSAECHLFDREHDTVCQDMSQPLSHYYINSSHNTYLIEDQFRGPSDISGYIRALKMGCRCVEVDVWDGPDEEPVVCTGHTLSPPLALRCVLEAIGRFAFVASEYPLIICIENHCSLRQQKVMLQHLVGILGDRLYTNPPDEGDPYLPSPHALRHRILLKGKKLGPSSDGEDGEVTITQSNPPHLPPKRFQLLKELSDLVNLCHSVQFIDFPTSSKSQKPWELCSFHESLAVRLAGESPGDFVNHNKRFLSRVYPSPMRIDSSNMNPQDLWKCGCQIVSMNFQTAGLMMDLNTAWFRQNGNCGYVLRPAIMRQEVSYFIDSISLELKSLTIIQVISGQNLPKPRGSEAKGDVVDPYVYVEIHGIPADCTERRTRTVTQNGDNPIFDESFEFQINLPELAMVRFVFIGQCQYTISLECLQPGYRHVPLQCLTGEELPHAKLFVHVALTNRRGGGKNRWIHRKNSQKMNEF</sequence>
<dbReference type="Gene3D" id="2.60.40.150">
    <property type="entry name" value="C2 domain"/>
    <property type="match status" value="1"/>
</dbReference>
<comment type="subcellular location">
    <subcellularLocation>
        <location evidence="1">Cytoplasm</location>
    </subcellularLocation>
</comment>
<dbReference type="InterPro" id="IPR000008">
    <property type="entry name" value="C2_dom"/>
</dbReference>
<dbReference type="PRINTS" id="PR00390">
    <property type="entry name" value="PHPHLIPASEC"/>
</dbReference>
<proteinExistence type="predicted"/>
<dbReference type="InterPro" id="IPR011992">
    <property type="entry name" value="EF-hand-dom_pair"/>
</dbReference>
<evidence type="ECO:0000256" key="1">
    <source>
        <dbReference type="ARBA" id="ARBA00004496"/>
    </source>
</evidence>
<keyword evidence="4" id="KW-0442">Lipid degradation</keyword>
<reference evidence="8" key="3">
    <citation type="submission" date="2025-09" db="UniProtKB">
        <authorList>
            <consortium name="Ensembl"/>
        </authorList>
    </citation>
    <scope>IDENTIFICATION</scope>
</reference>
<evidence type="ECO:0000256" key="2">
    <source>
        <dbReference type="ARBA" id="ARBA00022490"/>
    </source>
</evidence>
<accession>A0A4W6EFY3</accession>
<dbReference type="Pfam" id="PF00388">
    <property type="entry name" value="PI-PLC-X"/>
    <property type="match status" value="1"/>
</dbReference>
<evidence type="ECO:0000256" key="5">
    <source>
        <dbReference type="SAM" id="MobiDB-lite"/>
    </source>
</evidence>
<dbReference type="GO" id="GO:0046488">
    <property type="term" value="P:phosphatidylinositol metabolic process"/>
    <property type="evidence" value="ECO:0007669"/>
    <property type="project" value="TreeGrafter"/>
</dbReference>